<dbReference type="KEGG" id="mea:Mex_2p0771"/>
<dbReference type="Pfam" id="PF00145">
    <property type="entry name" value="DNA_methylase"/>
    <property type="match status" value="2"/>
</dbReference>
<dbReference type="Proteomes" id="UP000009081">
    <property type="component" value="Plasmid megaplasmid"/>
</dbReference>
<dbReference type="PROSITE" id="PS00094">
    <property type="entry name" value="C5_MTASE_1"/>
    <property type="match status" value="1"/>
</dbReference>
<dbReference type="InterPro" id="IPR001525">
    <property type="entry name" value="C5_MeTfrase"/>
</dbReference>
<keyword evidence="3 7" id="KW-0808">Transferase</keyword>
<evidence type="ECO:0000256" key="4">
    <source>
        <dbReference type="ARBA" id="ARBA00022691"/>
    </source>
</evidence>
<dbReference type="InterPro" id="IPR018117">
    <property type="entry name" value="C5_DNA_meth_AS"/>
</dbReference>
<comment type="similarity">
    <text evidence="7">Belongs to the class I-like SAM-binding methyltransferase superfamily. C5-methyltransferase family.</text>
</comment>
<dbReference type="PANTHER" id="PTHR10629:SF52">
    <property type="entry name" value="DNA (CYTOSINE-5)-METHYLTRANSFERASE 1"/>
    <property type="match status" value="1"/>
</dbReference>
<feature type="region of interest" description="Disordered" evidence="8">
    <location>
        <begin position="222"/>
        <end position="244"/>
    </location>
</feature>
<dbReference type="PROSITE" id="PS51679">
    <property type="entry name" value="SAM_MT_C5"/>
    <property type="match status" value="1"/>
</dbReference>
<organism evidence="9 10">
    <name type="scientific">Methylorubrum extorquens (strain ATCC 14718 / DSM 1338 / JCM 2805 / NCIMB 9133 / AM1)</name>
    <name type="common">Methylobacterium extorquens</name>
    <dbReference type="NCBI Taxonomy" id="272630"/>
    <lineage>
        <taxon>Bacteria</taxon>
        <taxon>Pseudomonadati</taxon>
        <taxon>Pseudomonadota</taxon>
        <taxon>Alphaproteobacteria</taxon>
        <taxon>Hyphomicrobiales</taxon>
        <taxon>Methylobacteriaceae</taxon>
        <taxon>Methylorubrum</taxon>
    </lineage>
</organism>
<keyword evidence="10" id="KW-1185">Reference proteome</keyword>
<sequence length="335" mass="36115">MQDGRNTLTVLDLFSGIGGISLGLERAGPFRTIAFCEALEARRRILRRHWPDVPIHDDVRTLDGRSFGAGSSRSVDVICGGFPCQDISLAGKGRGLEGERSGLWSEYARLVGEIRPRWVVVENVAALRSPRRKLRHCECGWRGTKARRNCPACRRDLGGAADGLALAAGLGTVLRDLASLGYDAEWHCLRASDLGAPHLRDRVWILAREVAAYASLRRRQAGHGDLSSRQPDLEGGGGGAPQRTGAAPYAEVLLRPALLREQSDRAVSGSWAVPWVEVLDRVGDLDARVPGSVDQLAALGASVVVAIPEMIGNAIMIAEGLREPPEGWDDMRAAA</sequence>
<name>C5B582_METEA</name>
<dbReference type="InterPro" id="IPR029063">
    <property type="entry name" value="SAM-dependent_MTases_sf"/>
</dbReference>
<dbReference type="EMBL" id="CP001511">
    <property type="protein sequence ID" value="ACS43614.1"/>
    <property type="molecule type" value="Genomic_DNA"/>
</dbReference>
<accession>C5B582</accession>
<dbReference type="GO" id="GO:0032259">
    <property type="term" value="P:methylation"/>
    <property type="evidence" value="ECO:0007669"/>
    <property type="project" value="UniProtKB-KW"/>
</dbReference>
<dbReference type="EC" id="2.1.1.37" evidence="1"/>
<dbReference type="PANTHER" id="PTHR10629">
    <property type="entry name" value="CYTOSINE-SPECIFIC METHYLTRANSFERASE"/>
    <property type="match status" value="1"/>
</dbReference>
<gene>
    <name evidence="9" type="ordered locus">MexAM1_META2p0771</name>
</gene>
<evidence type="ECO:0000256" key="8">
    <source>
        <dbReference type="SAM" id="MobiDB-lite"/>
    </source>
</evidence>
<dbReference type="REBASE" id="21147">
    <property type="entry name" value="M.MexAMORF771P"/>
</dbReference>
<evidence type="ECO:0000256" key="1">
    <source>
        <dbReference type="ARBA" id="ARBA00011975"/>
    </source>
</evidence>
<evidence type="ECO:0000256" key="2">
    <source>
        <dbReference type="ARBA" id="ARBA00022603"/>
    </source>
</evidence>
<keyword evidence="9" id="KW-0614">Plasmid</keyword>
<dbReference type="InterPro" id="IPR050390">
    <property type="entry name" value="C5-Methyltransferase"/>
</dbReference>
<geneLocation type="plasmid" evidence="9 10">
    <name>megaplasmid</name>
</geneLocation>
<feature type="active site" evidence="7">
    <location>
        <position position="84"/>
    </location>
</feature>
<dbReference type="Gene3D" id="3.40.50.150">
    <property type="entry name" value="Vaccinia Virus protein VP39"/>
    <property type="match status" value="1"/>
</dbReference>
<dbReference type="PRINTS" id="PR00105">
    <property type="entry name" value="C5METTRFRASE"/>
</dbReference>
<comment type="catalytic activity">
    <reaction evidence="6">
        <text>a 2'-deoxycytidine in DNA + S-adenosyl-L-methionine = a 5-methyl-2'-deoxycytidine in DNA + S-adenosyl-L-homocysteine + H(+)</text>
        <dbReference type="Rhea" id="RHEA:13681"/>
        <dbReference type="Rhea" id="RHEA-COMP:11369"/>
        <dbReference type="Rhea" id="RHEA-COMP:11370"/>
        <dbReference type="ChEBI" id="CHEBI:15378"/>
        <dbReference type="ChEBI" id="CHEBI:57856"/>
        <dbReference type="ChEBI" id="CHEBI:59789"/>
        <dbReference type="ChEBI" id="CHEBI:85452"/>
        <dbReference type="ChEBI" id="CHEBI:85454"/>
        <dbReference type="EC" id="2.1.1.37"/>
    </reaction>
</comment>
<evidence type="ECO:0000256" key="6">
    <source>
        <dbReference type="ARBA" id="ARBA00047422"/>
    </source>
</evidence>
<reference evidence="9 10" key="1">
    <citation type="journal article" date="2009" name="PLoS ONE">
        <title>Methylobacterium genome sequences: a reference blueprint to investigate microbial metabolism of C1 compounds from natural and industrial sources.</title>
        <authorList>
            <person name="Vuilleumier S."/>
            <person name="Chistoserdova L."/>
            <person name="Lee M.-C."/>
            <person name="Bringel F."/>
            <person name="Lajus A."/>
            <person name="Zhou Y."/>
            <person name="Gourion B."/>
            <person name="Barbe V."/>
            <person name="Chang J."/>
            <person name="Cruveiller S."/>
            <person name="Dossat C."/>
            <person name="Gillett W."/>
            <person name="Gruffaz C."/>
            <person name="Haugen E."/>
            <person name="Hourcade E."/>
            <person name="Levy R."/>
            <person name="Mangenot S."/>
            <person name="Muller E."/>
            <person name="Nadalig T."/>
            <person name="Pagni M."/>
            <person name="Penny C."/>
            <person name="Peyraud R."/>
            <person name="Robinson D.G."/>
            <person name="Roche D."/>
            <person name="Rouy Z."/>
            <person name="Saenampechek C."/>
            <person name="Salvignol G."/>
            <person name="Vallenet D."/>
            <person name="Wu Z."/>
            <person name="Marx C.J."/>
            <person name="Vorholt J.A."/>
            <person name="Olson M.V."/>
            <person name="Kaul R."/>
            <person name="Weissenbach J."/>
            <person name="Medigue C."/>
            <person name="Lidstrom M.E."/>
        </authorList>
    </citation>
    <scope>NUCLEOTIDE SEQUENCE [LARGE SCALE GENOMIC DNA]</scope>
    <source>
        <strain evidence="10">ATCC 14718 / DSM 1338 / JCM 2805 / NCIMB 9133 / AM1</strain>
    </source>
</reference>
<dbReference type="HOGENOM" id="CLU_006958_5_1_5"/>
<evidence type="ECO:0000256" key="3">
    <source>
        <dbReference type="ARBA" id="ARBA00022679"/>
    </source>
</evidence>
<evidence type="ECO:0000313" key="10">
    <source>
        <dbReference type="Proteomes" id="UP000009081"/>
    </source>
</evidence>
<evidence type="ECO:0000256" key="7">
    <source>
        <dbReference type="PROSITE-ProRule" id="PRU01016"/>
    </source>
</evidence>
<evidence type="ECO:0000313" key="9">
    <source>
        <dbReference type="EMBL" id="ACS43614.1"/>
    </source>
</evidence>
<dbReference type="OrthoDB" id="9813719at2"/>
<dbReference type="GO" id="GO:0003886">
    <property type="term" value="F:DNA (cytosine-5-)-methyltransferase activity"/>
    <property type="evidence" value="ECO:0007669"/>
    <property type="project" value="UniProtKB-EC"/>
</dbReference>
<dbReference type="SUPFAM" id="SSF53335">
    <property type="entry name" value="S-adenosyl-L-methionine-dependent methyltransferases"/>
    <property type="match status" value="1"/>
</dbReference>
<dbReference type="AlphaFoldDB" id="C5B582"/>
<protein>
    <recommendedName>
        <fullName evidence="1">DNA (cytosine-5-)-methyltransferase</fullName>
        <ecNumber evidence="1">2.1.1.37</ecNumber>
    </recommendedName>
</protein>
<keyword evidence="5" id="KW-0680">Restriction system</keyword>
<dbReference type="GO" id="GO:0009307">
    <property type="term" value="P:DNA restriction-modification system"/>
    <property type="evidence" value="ECO:0007669"/>
    <property type="project" value="UniProtKB-KW"/>
</dbReference>
<proteinExistence type="inferred from homology"/>
<evidence type="ECO:0000256" key="5">
    <source>
        <dbReference type="ARBA" id="ARBA00022747"/>
    </source>
</evidence>
<keyword evidence="2 7" id="KW-0489">Methyltransferase</keyword>
<keyword evidence="4 7" id="KW-0949">S-adenosyl-L-methionine</keyword>